<accession>A0ACC2ICC6</accession>
<comment type="caution">
    <text evidence="1">The sequence shown here is derived from an EMBL/GenBank/DDBJ whole genome shotgun (WGS) entry which is preliminary data.</text>
</comment>
<evidence type="ECO:0000313" key="2">
    <source>
        <dbReference type="Proteomes" id="UP001153334"/>
    </source>
</evidence>
<organism evidence="1 2">
    <name type="scientific">Nemania bipapillata</name>
    <dbReference type="NCBI Taxonomy" id="110536"/>
    <lineage>
        <taxon>Eukaryota</taxon>
        <taxon>Fungi</taxon>
        <taxon>Dikarya</taxon>
        <taxon>Ascomycota</taxon>
        <taxon>Pezizomycotina</taxon>
        <taxon>Sordariomycetes</taxon>
        <taxon>Xylariomycetidae</taxon>
        <taxon>Xylariales</taxon>
        <taxon>Xylariaceae</taxon>
        <taxon>Nemania</taxon>
    </lineage>
</organism>
<dbReference type="Proteomes" id="UP001153334">
    <property type="component" value="Unassembled WGS sequence"/>
</dbReference>
<proteinExistence type="predicted"/>
<sequence>MSQSSQTPPKSGIRVLVVGAGFAGLTAAIECHRKGHNVTLLEKFPELKILGDIISFGPNSSRIFQRWPGVAEKLDALSQRADGLVIKNWLGETLLTQTWTAEQAESVSM</sequence>
<keyword evidence="2" id="KW-1185">Reference proteome</keyword>
<name>A0ACC2ICC6_9PEZI</name>
<dbReference type="EMBL" id="JAPESX010001605">
    <property type="protein sequence ID" value="KAJ8112802.1"/>
    <property type="molecule type" value="Genomic_DNA"/>
</dbReference>
<gene>
    <name evidence="1" type="ORF">ONZ43_g5309</name>
</gene>
<protein>
    <submittedName>
        <fullName evidence="1">Uncharacterized protein</fullName>
    </submittedName>
</protein>
<reference evidence="1" key="1">
    <citation type="submission" date="2022-11" db="EMBL/GenBank/DDBJ databases">
        <title>Genome Sequence of Nemania bipapillata.</title>
        <authorList>
            <person name="Buettner E."/>
        </authorList>
    </citation>
    <scope>NUCLEOTIDE SEQUENCE</scope>
    <source>
        <strain evidence="1">CP14</strain>
    </source>
</reference>
<evidence type="ECO:0000313" key="1">
    <source>
        <dbReference type="EMBL" id="KAJ8112802.1"/>
    </source>
</evidence>